<dbReference type="PROSITE" id="PS00895">
    <property type="entry name" value="3_HYDROXYISOBUT_DH"/>
    <property type="match status" value="1"/>
</dbReference>
<dbReference type="FunFam" id="1.10.1040.10:FF:000006">
    <property type="entry name" value="3-hydroxyisobutyrate dehydrogenase"/>
    <property type="match status" value="1"/>
</dbReference>
<feature type="active site" evidence="8">
    <location>
        <position position="171"/>
    </location>
</feature>
<dbReference type="EMBL" id="CANHGI010000005">
    <property type="protein sequence ID" value="CAI5452673.1"/>
    <property type="molecule type" value="Genomic_DNA"/>
</dbReference>
<dbReference type="GO" id="GO:0005739">
    <property type="term" value="C:mitochondrion"/>
    <property type="evidence" value="ECO:0007669"/>
    <property type="project" value="TreeGrafter"/>
</dbReference>
<name>A0A9P1IUZ9_9PELO</name>
<evidence type="ECO:0000256" key="5">
    <source>
        <dbReference type="ARBA" id="ARBA00023002"/>
    </source>
</evidence>
<evidence type="ECO:0000259" key="10">
    <source>
        <dbReference type="Pfam" id="PF03446"/>
    </source>
</evidence>
<dbReference type="GO" id="GO:0051287">
    <property type="term" value="F:NAD binding"/>
    <property type="evidence" value="ECO:0007669"/>
    <property type="project" value="InterPro"/>
</dbReference>
<dbReference type="NCBIfam" id="TIGR01692">
    <property type="entry name" value="HIBADH"/>
    <property type="match status" value="1"/>
</dbReference>
<dbReference type="PANTHER" id="PTHR22981:SF7">
    <property type="entry name" value="3-HYDROXYISOBUTYRATE DEHYDROGENASE, MITOCHONDRIAL"/>
    <property type="match status" value="1"/>
</dbReference>
<evidence type="ECO:0000256" key="3">
    <source>
        <dbReference type="ARBA" id="ARBA00012991"/>
    </source>
</evidence>
<organism evidence="12 13">
    <name type="scientific">Caenorhabditis angaria</name>
    <dbReference type="NCBI Taxonomy" id="860376"/>
    <lineage>
        <taxon>Eukaryota</taxon>
        <taxon>Metazoa</taxon>
        <taxon>Ecdysozoa</taxon>
        <taxon>Nematoda</taxon>
        <taxon>Chromadorea</taxon>
        <taxon>Rhabditida</taxon>
        <taxon>Rhabditina</taxon>
        <taxon>Rhabditomorpha</taxon>
        <taxon>Rhabditoidea</taxon>
        <taxon>Rhabditidae</taxon>
        <taxon>Peloderinae</taxon>
        <taxon>Caenorhabditis</taxon>
    </lineage>
</organism>
<dbReference type="InterPro" id="IPR006115">
    <property type="entry name" value="6PGDH_NADP-bd"/>
</dbReference>
<keyword evidence="13" id="KW-1185">Reference proteome</keyword>
<comment type="caution">
    <text evidence="12">The sequence shown here is derived from an EMBL/GenBank/DDBJ whole genome shotgun (WGS) entry which is preliminary data.</text>
</comment>
<comment type="catalytic activity">
    <reaction evidence="7 9">
        <text>3-hydroxy-2-methylpropanoate + NAD(+) = 2-methyl-3-oxopropanoate + NADH + H(+)</text>
        <dbReference type="Rhea" id="RHEA:17681"/>
        <dbReference type="ChEBI" id="CHEBI:11805"/>
        <dbReference type="ChEBI" id="CHEBI:15378"/>
        <dbReference type="ChEBI" id="CHEBI:57540"/>
        <dbReference type="ChEBI" id="CHEBI:57700"/>
        <dbReference type="ChEBI" id="CHEBI:57945"/>
        <dbReference type="EC" id="1.1.1.31"/>
    </reaction>
</comment>
<dbReference type="InterPro" id="IPR015815">
    <property type="entry name" value="HIBADH-related"/>
</dbReference>
<dbReference type="Gene3D" id="1.10.1040.10">
    <property type="entry name" value="N-(1-d-carboxylethyl)-l-norvaline Dehydrogenase, domain 2"/>
    <property type="match status" value="1"/>
</dbReference>
<evidence type="ECO:0000256" key="6">
    <source>
        <dbReference type="ARBA" id="ARBA00023027"/>
    </source>
</evidence>
<evidence type="ECO:0000256" key="9">
    <source>
        <dbReference type="RuleBase" id="RU910714"/>
    </source>
</evidence>
<dbReference type="GO" id="GO:0006574">
    <property type="term" value="P:L-valine catabolic process"/>
    <property type="evidence" value="ECO:0007669"/>
    <property type="project" value="TreeGrafter"/>
</dbReference>
<dbReference type="GO" id="GO:0050661">
    <property type="term" value="F:NADP binding"/>
    <property type="evidence" value="ECO:0007669"/>
    <property type="project" value="InterPro"/>
</dbReference>
<evidence type="ECO:0000259" key="11">
    <source>
        <dbReference type="Pfam" id="PF14833"/>
    </source>
</evidence>
<evidence type="ECO:0000256" key="2">
    <source>
        <dbReference type="ARBA" id="ARBA00006013"/>
    </source>
</evidence>
<dbReference type="Gene3D" id="3.40.50.720">
    <property type="entry name" value="NAD(P)-binding Rossmann-like Domain"/>
    <property type="match status" value="1"/>
</dbReference>
<evidence type="ECO:0000256" key="1">
    <source>
        <dbReference type="ARBA" id="ARBA00005109"/>
    </source>
</evidence>
<dbReference type="EC" id="1.1.1.31" evidence="3 9"/>
<dbReference type="Pfam" id="PF03446">
    <property type="entry name" value="NAD_binding_2"/>
    <property type="match status" value="1"/>
</dbReference>
<protein>
    <recommendedName>
        <fullName evidence="3 9">3-hydroxyisobutyrate dehydrogenase</fullName>
        <shortName evidence="9">HIBADH</shortName>
        <ecNumber evidence="3 9">1.1.1.31</ecNumber>
    </recommendedName>
</protein>
<keyword evidence="6 9" id="KW-0520">NAD</keyword>
<dbReference type="InterPro" id="IPR013328">
    <property type="entry name" value="6PGD_dom2"/>
</dbReference>
<dbReference type="Proteomes" id="UP001152747">
    <property type="component" value="Unassembled WGS sequence"/>
</dbReference>
<accession>A0A9P1IUZ9</accession>
<evidence type="ECO:0000313" key="12">
    <source>
        <dbReference type="EMBL" id="CAI5452673.1"/>
    </source>
</evidence>
<reference evidence="12" key="1">
    <citation type="submission" date="2022-11" db="EMBL/GenBank/DDBJ databases">
        <authorList>
            <person name="Kikuchi T."/>
        </authorList>
    </citation>
    <scope>NUCLEOTIDE SEQUENCE</scope>
    <source>
        <strain evidence="12">PS1010</strain>
    </source>
</reference>
<feature type="domain" description="6-phosphogluconate dehydrogenase NADP-binding" evidence="10">
    <location>
        <begin position="2"/>
        <end position="162"/>
    </location>
</feature>
<dbReference type="SUPFAM" id="SSF48179">
    <property type="entry name" value="6-phosphogluconate dehydrogenase C-terminal domain-like"/>
    <property type="match status" value="1"/>
</dbReference>
<feature type="domain" description="3-hydroxyisobutyrate dehydrogenase-like NAD-binding" evidence="11">
    <location>
        <begin position="165"/>
        <end position="292"/>
    </location>
</feature>
<gene>
    <name evidence="12" type="ORF">CAMP_LOCUS15310</name>
</gene>
<dbReference type="GO" id="GO:0008442">
    <property type="term" value="F:3-hydroxyisobutyrate dehydrogenase activity"/>
    <property type="evidence" value="ECO:0007669"/>
    <property type="project" value="UniProtKB-EC"/>
</dbReference>
<dbReference type="InterPro" id="IPR029154">
    <property type="entry name" value="HIBADH-like_NADP-bd"/>
</dbReference>
<proteinExistence type="inferred from homology"/>
<evidence type="ECO:0000256" key="8">
    <source>
        <dbReference type="PIRSR" id="PIRSR000103-1"/>
    </source>
</evidence>
<dbReference type="SUPFAM" id="SSF51735">
    <property type="entry name" value="NAD(P)-binding Rossmann-fold domains"/>
    <property type="match status" value="1"/>
</dbReference>
<keyword evidence="4 9" id="KW-0101">Branched-chain amino acid catabolism</keyword>
<dbReference type="OrthoDB" id="435038at2759"/>
<dbReference type="InterPro" id="IPR002204">
    <property type="entry name" value="3-OH-isobutyrate_DH-rel_CS"/>
</dbReference>
<keyword evidence="5 9" id="KW-0560">Oxidoreductase</keyword>
<dbReference type="InterPro" id="IPR036291">
    <property type="entry name" value="NAD(P)-bd_dom_sf"/>
</dbReference>
<dbReference type="PANTHER" id="PTHR22981">
    <property type="entry name" value="3-HYDROXYISOBUTYRATE DEHYDROGENASE-RELATED"/>
    <property type="match status" value="1"/>
</dbReference>
<dbReference type="Pfam" id="PF14833">
    <property type="entry name" value="NAD_binding_11"/>
    <property type="match status" value="1"/>
</dbReference>
<dbReference type="InterPro" id="IPR011548">
    <property type="entry name" value="HIBADH"/>
</dbReference>
<dbReference type="PIRSF" id="PIRSF000103">
    <property type="entry name" value="HIBADH"/>
    <property type="match status" value="1"/>
</dbReference>
<evidence type="ECO:0000313" key="13">
    <source>
        <dbReference type="Proteomes" id="UP001152747"/>
    </source>
</evidence>
<comment type="pathway">
    <text evidence="1 9">Amino-acid degradation; L-valine degradation.</text>
</comment>
<sequence>MIGFIGLGNMGSGMARSLMRNGKKLIILDTNKAVVDEFKAEGCEVAEHPSDIAAASRHIITMLPRTAHVNEVYTGSSGILKTIQRGTLCIDCSTIDRHMSTTLAKLVREHNAEFMDAPVSGGIEHAKEGTLKIMVGAESEQVFERAKEEVLSKMAKKVYHVGKVGDGQAVKVCNMMVAGINALALSEAMNLGIEMGIDPVVLNKSINTSTGYSYISKSANPVPGVHPKAPASNEYKDGFTVSLMARDLSHAQIASTDCHAATPLGSLTHQIYTILAQNPEYSSKDFTSIYQFLINKKK</sequence>
<evidence type="ECO:0000256" key="4">
    <source>
        <dbReference type="ARBA" id="ARBA00022456"/>
    </source>
</evidence>
<dbReference type="InterPro" id="IPR008927">
    <property type="entry name" value="6-PGluconate_DH-like_C_sf"/>
</dbReference>
<dbReference type="AlphaFoldDB" id="A0A9P1IUZ9"/>
<evidence type="ECO:0000256" key="7">
    <source>
        <dbReference type="ARBA" id="ARBA00049197"/>
    </source>
</evidence>
<comment type="similarity">
    <text evidence="2">Belongs to the HIBADH-related family. 3-hydroxyisobutyrate dehydrogenase subfamily.</text>
</comment>